<proteinExistence type="predicted"/>
<dbReference type="AlphaFoldDB" id="A0A1X7ULQ4"/>
<reference evidence="1" key="1">
    <citation type="submission" date="2017-05" db="UniProtKB">
        <authorList>
            <consortium name="EnsemblMetazoa"/>
        </authorList>
    </citation>
    <scope>IDENTIFICATION</scope>
</reference>
<dbReference type="EnsemblMetazoa" id="Aqu2.1.28915_001">
    <property type="protein sequence ID" value="Aqu2.1.28915_001"/>
    <property type="gene ID" value="Aqu2.1.28915"/>
</dbReference>
<evidence type="ECO:0000313" key="1">
    <source>
        <dbReference type="EnsemblMetazoa" id="Aqu2.1.28915_001"/>
    </source>
</evidence>
<organism evidence="1">
    <name type="scientific">Amphimedon queenslandica</name>
    <name type="common">Sponge</name>
    <dbReference type="NCBI Taxonomy" id="400682"/>
    <lineage>
        <taxon>Eukaryota</taxon>
        <taxon>Metazoa</taxon>
        <taxon>Porifera</taxon>
        <taxon>Demospongiae</taxon>
        <taxon>Heteroscleromorpha</taxon>
        <taxon>Haplosclerida</taxon>
        <taxon>Niphatidae</taxon>
        <taxon>Amphimedon</taxon>
    </lineage>
</organism>
<name>A0A1X7ULQ4_AMPQE</name>
<accession>A0A1X7ULQ4</accession>
<protein>
    <submittedName>
        <fullName evidence="1">Uncharacterized protein</fullName>
    </submittedName>
</protein>
<dbReference type="InParanoid" id="A0A1X7ULQ4"/>
<sequence>KSTLVMEGDTMEEAFRCHREASICGIKYHFNKLWKLLQPERNWKVFVDARNKVCFI</sequence>